<dbReference type="EMBL" id="LJRC01000291">
    <property type="protein sequence ID" value="KPY29954.1"/>
    <property type="molecule type" value="Genomic_DNA"/>
</dbReference>
<feature type="transmembrane region" description="Helical" evidence="1">
    <location>
        <begin position="301"/>
        <end position="319"/>
    </location>
</feature>
<keyword evidence="1" id="KW-0472">Membrane</keyword>
<comment type="caution">
    <text evidence="3">The sequence shown here is derived from an EMBL/GenBank/DDBJ whole genome shotgun (WGS) entry which is preliminary data.</text>
</comment>
<dbReference type="GO" id="GO:0000271">
    <property type="term" value="P:polysaccharide biosynthetic process"/>
    <property type="evidence" value="ECO:0007669"/>
    <property type="project" value="TreeGrafter"/>
</dbReference>
<feature type="transmembrane region" description="Helical" evidence="1">
    <location>
        <begin position="20"/>
        <end position="44"/>
    </location>
</feature>
<dbReference type="RefSeq" id="WP_057411084.1">
    <property type="nucleotide sequence ID" value="NZ_LJRC01000291.1"/>
</dbReference>
<feature type="transmembrane region" description="Helical" evidence="1">
    <location>
        <begin position="126"/>
        <end position="144"/>
    </location>
</feature>
<dbReference type="Pfam" id="PF01757">
    <property type="entry name" value="Acyl_transf_3"/>
    <property type="match status" value="1"/>
</dbReference>
<evidence type="ECO:0000256" key="1">
    <source>
        <dbReference type="SAM" id="Phobius"/>
    </source>
</evidence>
<dbReference type="GO" id="GO:0016020">
    <property type="term" value="C:membrane"/>
    <property type="evidence" value="ECO:0007669"/>
    <property type="project" value="TreeGrafter"/>
</dbReference>
<reference evidence="3 4" key="1">
    <citation type="submission" date="2015-09" db="EMBL/GenBank/DDBJ databases">
        <title>Genome announcement of multiple Pseudomonas syringae strains.</title>
        <authorList>
            <person name="Thakur S."/>
            <person name="Wang P.W."/>
            <person name="Gong Y."/>
            <person name="Weir B.S."/>
            <person name="Guttman D.S."/>
        </authorList>
    </citation>
    <scope>NUCLEOTIDE SEQUENCE [LARGE SCALE GENOMIC DNA]</scope>
    <source>
        <strain evidence="3 4">ICMP3956</strain>
    </source>
</reference>
<feature type="transmembrane region" description="Helical" evidence="1">
    <location>
        <begin position="277"/>
        <end position="294"/>
    </location>
</feature>
<dbReference type="PATRIC" id="fig|251707.3.peg.5291"/>
<evidence type="ECO:0000313" key="3">
    <source>
        <dbReference type="EMBL" id="KPY29954.1"/>
    </source>
</evidence>
<dbReference type="InterPro" id="IPR050879">
    <property type="entry name" value="Acyltransferase_3"/>
</dbReference>
<dbReference type="PANTHER" id="PTHR23028">
    <property type="entry name" value="ACETYLTRANSFERASE"/>
    <property type="match status" value="1"/>
</dbReference>
<feature type="domain" description="Acyltransferase 3" evidence="2">
    <location>
        <begin position="4"/>
        <end position="318"/>
    </location>
</feature>
<feature type="transmembrane region" description="Helical" evidence="1">
    <location>
        <begin position="64"/>
        <end position="84"/>
    </location>
</feature>
<protein>
    <submittedName>
        <fullName evidence="3">Acyltransferase 3</fullName>
    </submittedName>
</protein>
<dbReference type="GO" id="GO:0016747">
    <property type="term" value="F:acyltransferase activity, transferring groups other than amino-acyl groups"/>
    <property type="evidence" value="ECO:0007669"/>
    <property type="project" value="InterPro"/>
</dbReference>
<feature type="transmembrane region" description="Helical" evidence="1">
    <location>
        <begin position="181"/>
        <end position="201"/>
    </location>
</feature>
<feature type="transmembrane region" description="Helical" evidence="1">
    <location>
        <begin position="150"/>
        <end position="169"/>
    </location>
</feature>
<proteinExistence type="predicted"/>
<name>A0A0Q0CTT7_9PSED</name>
<keyword evidence="1" id="KW-0812">Transmembrane</keyword>
<feature type="transmembrane region" description="Helical" evidence="1">
    <location>
        <begin position="240"/>
        <end position="257"/>
    </location>
</feature>
<keyword evidence="3" id="KW-0808">Transferase</keyword>
<gene>
    <name evidence="3" type="ORF">ALO52_04021</name>
</gene>
<sequence length="341" mass="38093">MLGYLRFILAILVSFNHLWVIYGVGRLAVFSFYVISGYLMTAIIRETYGTTAAGIRRYAINRALRIYPSYLLVFFTFAVVFLFFSRSQLQLVDSNISTPGSLISWFQNATLLGLDFSVRDRTVPPSWTLFVEIFYYALIPILLLATPRLLLVWLALAIAYHAYVISGASASDASIAWEARYGNVAAGALGFAIGACARVYLPEFLKSKAAFSISLLIFAACYLFSAYWALTGMRPEIQRVLSTAGYYGVMLTAAPIVDYLARMPKNRISEHFGEYSYPFYLLHIPVGFLAFTALDAQRKDVTTLLLGVIASLVASWVLVQMDRRISTSRARIRATSKVQVN</sequence>
<evidence type="ECO:0000259" key="2">
    <source>
        <dbReference type="Pfam" id="PF01757"/>
    </source>
</evidence>
<dbReference type="Proteomes" id="UP000050562">
    <property type="component" value="Unassembled WGS sequence"/>
</dbReference>
<keyword evidence="3" id="KW-0012">Acyltransferase</keyword>
<dbReference type="PANTHER" id="PTHR23028:SF53">
    <property type="entry name" value="ACYL_TRANSF_3 DOMAIN-CONTAINING PROTEIN"/>
    <property type="match status" value="1"/>
</dbReference>
<keyword evidence="1" id="KW-1133">Transmembrane helix</keyword>
<dbReference type="InterPro" id="IPR002656">
    <property type="entry name" value="Acyl_transf_3_dom"/>
</dbReference>
<accession>A0A0Q0CTT7</accession>
<organism evidence="3 4">
    <name type="scientific">Pseudomonas syringae pv. primulae</name>
    <dbReference type="NCBI Taxonomy" id="251707"/>
    <lineage>
        <taxon>Bacteria</taxon>
        <taxon>Pseudomonadati</taxon>
        <taxon>Pseudomonadota</taxon>
        <taxon>Gammaproteobacteria</taxon>
        <taxon>Pseudomonadales</taxon>
        <taxon>Pseudomonadaceae</taxon>
        <taxon>Pseudomonas</taxon>
    </lineage>
</organism>
<evidence type="ECO:0000313" key="4">
    <source>
        <dbReference type="Proteomes" id="UP000050562"/>
    </source>
</evidence>
<dbReference type="AlphaFoldDB" id="A0A0Q0CTT7"/>
<feature type="transmembrane region" description="Helical" evidence="1">
    <location>
        <begin position="207"/>
        <end position="228"/>
    </location>
</feature>